<proteinExistence type="predicted"/>
<sequence length="86" mass="9768">MPDPTRKIFRARKLGHVLQNEAWRGFAGHFVIHRICLQAGGQLADSYRKCLIGRRKNIERICCAMMATVVRVGQAQNSTERGKGRM</sequence>
<keyword evidence="2" id="KW-1185">Reference proteome</keyword>
<reference evidence="2" key="1">
    <citation type="submission" date="2015-02" db="EMBL/GenBank/DDBJ databases">
        <title>Complete Genome Sequencing of Pandoraea vervacti NS15 sp. nov.</title>
        <authorList>
            <person name="Chan K.-G."/>
        </authorList>
    </citation>
    <scope>NUCLEOTIDE SEQUENCE [LARGE SCALE GENOMIC DNA]</scope>
    <source>
        <strain evidence="2">NS15</strain>
    </source>
</reference>
<gene>
    <name evidence="1" type="ORF">UC34_07485</name>
</gene>
<evidence type="ECO:0000313" key="2">
    <source>
        <dbReference type="Proteomes" id="UP000035085"/>
    </source>
</evidence>
<evidence type="ECO:0008006" key="3">
    <source>
        <dbReference type="Google" id="ProtNLM"/>
    </source>
</evidence>
<accession>A0ABM5SWL1</accession>
<dbReference type="EMBL" id="CP010897">
    <property type="protein sequence ID" value="AJP56878.1"/>
    <property type="molecule type" value="Genomic_DNA"/>
</dbReference>
<protein>
    <recommendedName>
        <fullName evidence="3">Transposase</fullName>
    </recommendedName>
</protein>
<dbReference type="Proteomes" id="UP000035085">
    <property type="component" value="Chromosome"/>
</dbReference>
<evidence type="ECO:0000313" key="1">
    <source>
        <dbReference type="EMBL" id="AJP56878.1"/>
    </source>
</evidence>
<name>A0ABM5SWL1_9BURK</name>
<organism evidence="1 2">
    <name type="scientific">Pandoraea vervacti</name>
    <dbReference type="NCBI Taxonomy" id="656178"/>
    <lineage>
        <taxon>Bacteria</taxon>
        <taxon>Pseudomonadati</taxon>
        <taxon>Pseudomonadota</taxon>
        <taxon>Betaproteobacteria</taxon>
        <taxon>Burkholderiales</taxon>
        <taxon>Burkholderiaceae</taxon>
        <taxon>Pandoraea</taxon>
    </lineage>
</organism>